<accession>A0ABZ2EAH6</accession>
<evidence type="ECO:0000256" key="1">
    <source>
        <dbReference type="ARBA" id="ARBA00022679"/>
    </source>
</evidence>
<dbReference type="RefSeq" id="WP_181565534.1">
    <property type="nucleotide sequence ID" value="NZ_CP145132.1"/>
</dbReference>
<keyword evidence="1" id="KW-0808">Transferase</keyword>
<dbReference type="InterPro" id="IPR050661">
    <property type="entry name" value="BglG_antiterminators"/>
</dbReference>
<protein>
    <submittedName>
        <fullName evidence="8">PRD domain-containing protein</fullName>
    </submittedName>
</protein>
<dbReference type="Gene3D" id="1.10.10.10">
    <property type="entry name" value="Winged helix-like DNA-binding domain superfamily/Winged helix DNA-binding domain"/>
    <property type="match status" value="1"/>
</dbReference>
<dbReference type="Gene3D" id="3.40.50.2300">
    <property type="match status" value="1"/>
</dbReference>
<organism evidence="8 9">
    <name type="scientific">Aerococcus mictus</name>
    <dbReference type="NCBI Taxonomy" id="2976810"/>
    <lineage>
        <taxon>Bacteria</taxon>
        <taxon>Bacillati</taxon>
        <taxon>Bacillota</taxon>
        <taxon>Bacilli</taxon>
        <taxon>Lactobacillales</taxon>
        <taxon>Aerococcaceae</taxon>
        <taxon>Aerococcus</taxon>
    </lineage>
</organism>
<dbReference type="Proteomes" id="UP000250354">
    <property type="component" value="Chromosome"/>
</dbReference>
<evidence type="ECO:0000313" key="8">
    <source>
        <dbReference type="EMBL" id="WWC53850.1"/>
    </source>
</evidence>
<keyword evidence="2" id="KW-0677">Repeat</keyword>
<gene>
    <name evidence="8" type="ORF">DBT44_0005430</name>
</gene>
<feature type="domain" description="PRD" evidence="7">
    <location>
        <begin position="295"/>
        <end position="402"/>
    </location>
</feature>
<dbReference type="Gene3D" id="1.10.1790.10">
    <property type="entry name" value="PRD domain"/>
    <property type="match status" value="2"/>
</dbReference>
<name>A0ABZ2EAH6_9LACT</name>
<dbReference type="InterPro" id="IPR036388">
    <property type="entry name" value="WH-like_DNA-bd_sf"/>
</dbReference>
<dbReference type="SUPFAM" id="SSF46785">
    <property type="entry name" value="Winged helix' DNA-binding domain"/>
    <property type="match status" value="1"/>
</dbReference>
<dbReference type="InterPro" id="IPR036095">
    <property type="entry name" value="PTS_EIIB-like_sf"/>
</dbReference>
<evidence type="ECO:0000259" key="6">
    <source>
        <dbReference type="PROSITE" id="PS51099"/>
    </source>
</evidence>
<dbReference type="Pfam" id="PF08279">
    <property type="entry name" value="HTH_11"/>
    <property type="match status" value="1"/>
</dbReference>
<sequence length="496" mass="58285">MDKKIVRIRKLIFYLLDRKEIVTAKELADYLNVSQKTIYRLVREINEHNRNKPLIESHKGIGYRLNYSNYIELDSQLLKVDQSSPKLRQQNILKDLLSASPNSIPIYKLYEKYYVSDSVISTDSYEIQKYISQFNLNLVRNQGLLSIEGSESDIRKIIEQVYKRYSVHDLSKIRKEYQELGFNRFDISFIAKQIQQIEDELDTVIPVPYDINIFTHLYILIERTKKGQFTEQLSEELVNSEGDWIQEKRIYLVAKSVIKNIENYLNITVSTSEVYYLYQYLVSSRIDYNSSMNAQYSKKVIDVTEYYLEHVTQELHIPNKSTQFFNELANHIKPMINRLKNDIYIENSLLDQIKLSYPQIFSAVKKVSQEVSDTFSLRKIDDNENGFICLYFARVLEDNKERIKTIIMCTTGIGTSELLRVKVENNFPEIEVIDVVSERVLKQRFKDSRTAIDLLLTTIKTDSIPGVRTLLVSSLLNSEDKFRIREVISEIYESKF</sequence>
<evidence type="ECO:0000259" key="7">
    <source>
        <dbReference type="PROSITE" id="PS51372"/>
    </source>
</evidence>
<feature type="domain" description="PTS EIIB type-2" evidence="6">
    <location>
        <begin position="403"/>
        <end position="496"/>
    </location>
</feature>
<dbReference type="SUPFAM" id="SSF63520">
    <property type="entry name" value="PTS-regulatory domain, PRD"/>
    <property type="match status" value="2"/>
</dbReference>
<dbReference type="PANTHER" id="PTHR30185">
    <property type="entry name" value="CRYPTIC BETA-GLUCOSIDE BGL OPERON ANTITERMINATOR"/>
    <property type="match status" value="1"/>
</dbReference>
<dbReference type="Pfam" id="PF00874">
    <property type="entry name" value="PRD"/>
    <property type="match status" value="2"/>
</dbReference>
<keyword evidence="3" id="KW-0805">Transcription regulation</keyword>
<evidence type="ECO:0000313" key="9">
    <source>
        <dbReference type="Proteomes" id="UP000250354"/>
    </source>
</evidence>
<proteinExistence type="predicted"/>
<dbReference type="InterPro" id="IPR036634">
    <property type="entry name" value="PRD_sf"/>
</dbReference>
<keyword evidence="5" id="KW-0804">Transcription</keyword>
<dbReference type="CDD" id="cd05568">
    <property type="entry name" value="PTS_IIB_bgl_like"/>
    <property type="match status" value="1"/>
</dbReference>
<dbReference type="InterPro" id="IPR013196">
    <property type="entry name" value="HTH_11"/>
</dbReference>
<keyword evidence="9" id="KW-1185">Reference proteome</keyword>
<dbReference type="PROSITE" id="PS51372">
    <property type="entry name" value="PRD_2"/>
    <property type="match status" value="2"/>
</dbReference>
<feature type="domain" description="PRD" evidence="7">
    <location>
        <begin position="181"/>
        <end position="291"/>
    </location>
</feature>
<dbReference type="EMBL" id="CP145132">
    <property type="protein sequence ID" value="WWC53850.1"/>
    <property type="molecule type" value="Genomic_DNA"/>
</dbReference>
<evidence type="ECO:0000256" key="4">
    <source>
        <dbReference type="ARBA" id="ARBA00023159"/>
    </source>
</evidence>
<dbReference type="Pfam" id="PF05043">
    <property type="entry name" value="Mga"/>
    <property type="match status" value="1"/>
</dbReference>
<dbReference type="InterPro" id="IPR007737">
    <property type="entry name" value="Mga_HTH"/>
</dbReference>
<evidence type="ECO:0000256" key="5">
    <source>
        <dbReference type="ARBA" id="ARBA00023163"/>
    </source>
</evidence>
<evidence type="ECO:0000256" key="2">
    <source>
        <dbReference type="ARBA" id="ARBA00022737"/>
    </source>
</evidence>
<dbReference type="InterPro" id="IPR013011">
    <property type="entry name" value="PTS_EIIB_2"/>
</dbReference>
<dbReference type="InterPro" id="IPR036390">
    <property type="entry name" value="WH_DNA-bd_sf"/>
</dbReference>
<dbReference type="SUPFAM" id="SSF52794">
    <property type="entry name" value="PTS system IIB component-like"/>
    <property type="match status" value="1"/>
</dbReference>
<dbReference type="PANTHER" id="PTHR30185:SF18">
    <property type="entry name" value="TRANSCRIPTIONAL REGULATOR MTLR"/>
    <property type="match status" value="1"/>
</dbReference>
<dbReference type="InterPro" id="IPR011608">
    <property type="entry name" value="PRD"/>
</dbReference>
<dbReference type="PROSITE" id="PS51099">
    <property type="entry name" value="PTS_EIIB_TYPE_2"/>
    <property type="match status" value="1"/>
</dbReference>
<reference evidence="8 9" key="1">
    <citation type="journal article" date="2020" name="J. Bacteriol.">
        <title>Aerococcus urinae Isolated from Women with Lower Urinary Tract Symptoms: In Vitro Aggregation and Genome Analysis.</title>
        <authorList>
            <person name="Hilt E.E."/>
            <person name="Putonti C."/>
            <person name="Thomas-White K."/>
            <person name="Lewis A.L."/>
            <person name="Visick K.L."/>
            <person name="Gilbert N.M."/>
            <person name="Wolfe A.J."/>
        </authorList>
    </citation>
    <scope>NUCLEOTIDE SEQUENCE [LARGE SCALE GENOMIC DNA]</scope>
    <source>
        <strain evidence="8 9">UMB1016</strain>
    </source>
</reference>
<evidence type="ECO:0000256" key="3">
    <source>
        <dbReference type="ARBA" id="ARBA00023015"/>
    </source>
</evidence>
<keyword evidence="4" id="KW-0010">Activator</keyword>